<dbReference type="InterPro" id="IPR013352">
    <property type="entry name" value="Fe_hydrogenase_subset"/>
</dbReference>
<evidence type="ECO:0000256" key="1">
    <source>
        <dbReference type="ARBA" id="ARBA00001966"/>
    </source>
</evidence>
<dbReference type="GO" id="GO:0008901">
    <property type="term" value="F:ferredoxin hydrogenase activity"/>
    <property type="evidence" value="ECO:0007669"/>
    <property type="project" value="InterPro"/>
</dbReference>
<dbReference type="SMART" id="SM00929">
    <property type="entry name" value="NADH-G_4Fe-4S_3"/>
    <property type="match status" value="1"/>
</dbReference>
<evidence type="ECO:0000256" key="8">
    <source>
        <dbReference type="ARBA" id="ARBA00023014"/>
    </source>
</evidence>
<keyword evidence="5" id="KW-0677">Repeat</keyword>
<keyword evidence="8" id="KW-0411">Iron-sulfur</keyword>
<reference evidence="12 13" key="1">
    <citation type="journal article" date="2004" name="Nucleic Acids Res.">
        <title>Genome sequence of Symbiobacterium thermophilum, an uncultivable bacterium that depends on microbial commensalism.</title>
        <authorList>
            <person name="Ueda K."/>
            <person name="Yamashita A."/>
            <person name="Ishikawa J."/>
            <person name="Shimada M."/>
            <person name="Watsuji T."/>
            <person name="Morimura K."/>
            <person name="Ikeda H."/>
            <person name="Hattori M."/>
            <person name="Beppu T."/>
        </authorList>
    </citation>
    <scope>NUCLEOTIDE SEQUENCE [LARGE SCALE GENOMIC DNA]</scope>
    <source>
        <strain evidence="13">T / IAM 14863</strain>
    </source>
</reference>
<evidence type="ECO:0000259" key="11">
    <source>
        <dbReference type="PROSITE" id="PS51839"/>
    </source>
</evidence>
<dbReference type="GO" id="GO:0005506">
    <property type="term" value="F:iron ion binding"/>
    <property type="evidence" value="ECO:0007669"/>
    <property type="project" value="InterPro"/>
</dbReference>
<dbReference type="KEGG" id="sth:STH3209"/>
<keyword evidence="3" id="KW-0001">2Fe-2S</keyword>
<feature type="domain" description="4Fe-4S ferredoxin-type" evidence="10">
    <location>
        <begin position="188"/>
        <end position="217"/>
    </location>
</feature>
<dbReference type="GO" id="GO:0051537">
    <property type="term" value="F:2 iron, 2 sulfur cluster binding"/>
    <property type="evidence" value="ECO:0007669"/>
    <property type="project" value="UniProtKB-KW"/>
</dbReference>
<dbReference type="InterPro" id="IPR009016">
    <property type="entry name" value="Fe_hydrogenase"/>
</dbReference>
<dbReference type="Gene3D" id="4.10.260.20">
    <property type="entry name" value="Iron hydrogenase, small subunit"/>
    <property type="match status" value="1"/>
</dbReference>
<dbReference type="Pfam" id="PF02906">
    <property type="entry name" value="Fe_hyd_lg_C"/>
    <property type="match status" value="1"/>
</dbReference>
<dbReference type="InterPro" id="IPR003149">
    <property type="entry name" value="Fe_hydrogenase_ssu"/>
</dbReference>
<dbReference type="FunFam" id="3.30.70.20:FF:000035">
    <property type="entry name" value="Iron hydrogenase 1"/>
    <property type="match status" value="1"/>
</dbReference>
<dbReference type="Proteomes" id="UP000000417">
    <property type="component" value="Chromosome"/>
</dbReference>
<dbReference type="InterPro" id="IPR036010">
    <property type="entry name" value="2Fe-2S_ferredoxin-like_sf"/>
</dbReference>
<keyword evidence="7" id="KW-0408">Iron</keyword>
<dbReference type="CDD" id="cd00207">
    <property type="entry name" value="fer2"/>
    <property type="match status" value="1"/>
</dbReference>
<dbReference type="NCBIfam" id="TIGR02512">
    <property type="entry name" value="FeFe_hydrog_A"/>
    <property type="match status" value="1"/>
</dbReference>
<dbReference type="InterPro" id="IPR036991">
    <property type="entry name" value="Fe_hydrogenase_ssu_sf"/>
</dbReference>
<dbReference type="InterPro" id="IPR017900">
    <property type="entry name" value="4Fe4S_Fe_S_CS"/>
</dbReference>
<dbReference type="Gene3D" id="3.10.20.740">
    <property type="match status" value="1"/>
</dbReference>
<feature type="domain" description="2Fe-2S ferredoxin-type" evidence="9">
    <location>
        <begin position="8"/>
        <end position="86"/>
    </location>
</feature>
<dbReference type="PROSITE" id="PS51085">
    <property type="entry name" value="2FE2S_FER_2"/>
    <property type="match status" value="1"/>
</dbReference>
<feature type="domain" description="4Fe-4S ferredoxin-type" evidence="10">
    <location>
        <begin position="145"/>
        <end position="175"/>
    </location>
</feature>
<evidence type="ECO:0000256" key="3">
    <source>
        <dbReference type="ARBA" id="ARBA00022714"/>
    </source>
</evidence>
<protein>
    <submittedName>
        <fullName evidence="12">Iron hydrogenase</fullName>
    </submittedName>
</protein>
<evidence type="ECO:0000256" key="5">
    <source>
        <dbReference type="ARBA" id="ARBA00022737"/>
    </source>
</evidence>
<evidence type="ECO:0000256" key="4">
    <source>
        <dbReference type="ARBA" id="ARBA00022723"/>
    </source>
</evidence>
<keyword evidence="13" id="KW-1185">Reference proteome</keyword>
<dbReference type="Gene3D" id="3.30.70.20">
    <property type="match status" value="1"/>
</dbReference>
<dbReference type="InterPro" id="IPR019574">
    <property type="entry name" value="NADH_UbQ_OxRdtase_Gsu_4Fe4S-bd"/>
</dbReference>
<dbReference type="InterPro" id="IPR054351">
    <property type="entry name" value="NADH_UbQ_OxRdtase_ferredoxin"/>
</dbReference>
<dbReference type="InterPro" id="IPR017896">
    <property type="entry name" value="4Fe4S_Fe-S-bd"/>
</dbReference>
<dbReference type="STRING" id="292459.STH3209"/>
<accession>Q67JF9</accession>
<dbReference type="PROSITE" id="PS51839">
    <property type="entry name" value="4FE4S_HC3"/>
    <property type="match status" value="1"/>
</dbReference>
<evidence type="ECO:0000259" key="10">
    <source>
        <dbReference type="PROSITE" id="PS51379"/>
    </source>
</evidence>
<keyword evidence="2" id="KW-0004">4Fe-4S</keyword>
<dbReference type="SUPFAM" id="SSF54862">
    <property type="entry name" value="4Fe-4S ferredoxins"/>
    <property type="match status" value="1"/>
</dbReference>
<evidence type="ECO:0000313" key="12">
    <source>
        <dbReference type="EMBL" id="BAD42191.1"/>
    </source>
</evidence>
<evidence type="ECO:0000259" key="9">
    <source>
        <dbReference type="PROSITE" id="PS51085"/>
    </source>
</evidence>
<dbReference type="Pfam" id="PF02256">
    <property type="entry name" value="Fe_hyd_SSU"/>
    <property type="match status" value="1"/>
</dbReference>
<name>Q67JF9_SYMTH</name>
<dbReference type="PANTHER" id="PTHR11615">
    <property type="entry name" value="NITRATE, FORMATE, IRON DEHYDROGENASE"/>
    <property type="match status" value="1"/>
</dbReference>
<dbReference type="SUPFAM" id="SSF53920">
    <property type="entry name" value="Fe-only hydrogenase"/>
    <property type="match status" value="1"/>
</dbReference>
<dbReference type="GO" id="GO:0042773">
    <property type="term" value="P:ATP synthesis coupled electron transport"/>
    <property type="evidence" value="ECO:0007669"/>
    <property type="project" value="InterPro"/>
</dbReference>
<evidence type="ECO:0000256" key="2">
    <source>
        <dbReference type="ARBA" id="ARBA00022485"/>
    </source>
</evidence>
<evidence type="ECO:0000313" key="13">
    <source>
        <dbReference type="Proteomes" id="UP000000417"/>
    </source>
</evidence>
<keyword evidence="6" id="KW-0560">Oxidoreductase</keyword>
<comment type="cofactor">
    <cofactor evidence="1">
        <name>[4Fe-4S] cluster</name>
        <dbReference type="ChEBI" id="CHEBI:49883"/>
    </cofactor>
</comment>
<dbReference type="InterPro" id="IPR050340">
    <property type="entry name" value="Cytosolic_Fe-S_CAF"/>
</dbReference>
<dbReference type="AlphaFoldDB" id="Q67JF9"/>
<dbReference type="InterPro" id="IPR000283">
    <property type="entry name" value="NADH_UbQ_OxRdtase_75kDa_su_CS"/>
</dbReference>
<dbReference type="GO" id="GO:0051539">
    <property type="term" value="F:4 iron, 4 sulfur cluster binding"/>
    <property type="evidence" value="ECO:0007669"/>
    <property type="project" value="UniProtKB-KW"/>
</dbReference>
<dbReference type="InterPro" id="IPR049830">
    <property type="entry name" value="HndD"/>
</dbReference>
<dbReference type="Pfam" id="PF22117">
    <property type="entry name" value="Fer4_Nqo3"/>
    <property type="match status" value="1"/>
</dbReference>
<dbReference type="PROSITE" id="PS51379">
    <property type="entry name" value="4FE4S_FER_2"/>
    <property type="match status" value="2"/>
</dbReference>
<dbReference type="GO" id="GO:0008137">
    <property type="term" value="F:NADH dehydrogenase (ubiquinone) activity"/>
    <property type="evidence" value="ECO:0007669"/>
    <property type="project" value="InterPro"/>
</dbReference>
<dbReference type="EMBL" id="AP006840">
    <property type="protein sequence ID" value="BAD42191.1"/>
    <property type="molecule type" value="Genomic_DNA"/>
</dbReference>
<dbReference type="FunFam" id="3.10.20.740:FF:000005">
    <property type="entry name" value="NADH:ubiquinone oxidoreductase subunit"/>
    <property type="match status" value="1"/>
</dbReference>
<sequence>MYGKGVRCVIHLTIDRRPVSVEPGTTVLEAARQNGIHIPTLCYLKDINKIGACRMCLVEVEGARGLQTACTTPCTEGMVVHTNSPAVREARKLVLELLLSDHNIECPTCLRAGNCELMQLAQEMGVRTVPLKGAHHQVHRDVESGAIAVDSSKCVLCQRCVAVCREVQGVSAISVTGRGFESRVAPFFGVSLNDAACALCGQCTVVCPTGALTEYDETEAVWRALLDPTKHVVVQTAPAVRVQIGEPFGLPPGAVSTGKMVAGLRRLGFDQVFDTVFSADLTIMEEATELIQRLQKGGPLPLITSCSPGWVKFAEHFFPNMLENLSTCKSPQQMFGALAKTYYAEKAGIDPADMVVVSVMPCTAKKYEANRPEMRDSGYQDVDYVLTTRELARMFRQAGIDLPSLPDEEFDNPLGIGTGAGTIFGTTGGVMEAALRTAAAWLEPGSPSPKIEFQEVRGIPFQVREATVTLDGVTLNVAVANGLGAAGWLMEEVSAGRKNYHFIEIMGCPGGCIGGGGQPIPAKGPDALDEVRLARIASLYTIDERMTIRRSHENPAIQQVYAEYLGKPGSERAHHLLHTHYQARVPAGIRRRQPGR</sequence>
<dbReference type="HOGENOM" id="CLU_018240_2_1_9"/>
<evidence type="ECO:0000256" key="6">
    <source>
        <dbReference type="ARBA" id="ARBA00023002"/>
    </source>
</evidence>
<dbReference type="GO" id="GO:0016020">
    <property type="term" value="C:membrane"/>
    <property type="evidence" value="ECO:0007669"/>
    <property type="project" value="InterPro"/>
</dbReference>
<dbReference type="SUPFAM" id="SSF54292">
    <property type="entry name" value="2Fe-2S ferredoxin-like"/>
    <property type="match status" value="1"/>
</dbReference>
<dbReference type="NCBIfam" id="NF040763">
    <property type="entry name" value="FeFe_hydrog_A6"/>
    <property type="match status" value="1"/>
</dbReference>
<dbReference type="InterPro" id="IPR001041">
    <property type="entry name" value="2Fe-2S_ferredoxin-type"/>
</dbReference>
<proteinExistence type="predicted"/>
<dbReference type="SMART" id="SM00902">
    <property type="entry name" value="Fe_hyd_SSU"/>
    <property type="match status" value="1"/>
</dbReference>
<dbReference type="InterPro" id="IPR004108">
    <property type="entry name" value="Fe_hydrogenase_lsu_C"/>
</dbReference>
<dbReference type="PROSITE" id="PS00641">
    <property type="entry name" value="COMPLEX1_75K_1"/>
    <property type="match status" value="1"/>
</dbReference>
<dbReference type="eggNOG" id="COG4624">
    <property type="taxonomic scope" value="Bacteria"/>
</dbReference>
<dbReference type="Gene3D" id="3.40.50.1780">
    <property type="match status" value="1"/>
</dbReference>
<dbReference type="PROSITE" id="PS00198">
    <property type="entry name" value="4FE4S_FER_1"/>
    <property type="match status" value="1"/>
</dbReference>
<dbReference type="Pfam" id="PF13510">
    <property type="entry name" value="Fer2_4"/>
    <property type="match status" value="1"/>
</dbReference>
<dbReference type="Gene3D" id="3.40.950.10">
    <property type="entry name" value="Fe-only Hydrogenase (Larger Subunit), Chain L, domain 3"/>
    <property type="match status" value="1"/>
</dbReference>
<gene>
    <name evidence="12" type="ordered locus">STH3209</name>
</gene>
<evidence type="ECO:0000256" key="7">
    <source>
        <dbReference type="ARBA" id="ARBA00023004"/>
    </source>
</evidence>
<feature type="domain" description="4Fe-4S His(Cys)3-ligated-type" evidence="11">
    <location>
        <begin position="86"/>
        <end position="125"/>
    </location>
</feature>
<organism evidence="12 13">
    <name type="scientific">Symbiobacterium thermophilum (strain DSM 24528 / JCM 14929 / IAM 14863 / T)</name>
    <dbReference type="NCBI Taxonomy" id="292459"/>
    <lineage>
        <taxon>Bacteria</taxon>
        <taxon>Bacillati</taxon>
        <taxon>Bacillota</taxon>
        <taxon>Clostridia</taxon>
        <taxon>Eubacteriales</taxon>
        <taxon>Symbiobacteriaceae</taxon>
        <taxon>Symbiobacterium</taxon>
    </lineage>
</organism>
<dbReference type="eggNOG" id="COG3383">
    <property type="taxonomic scope" value="Bacteria"/>
</dbReference>
<keyword evidence="4" id="KW-0479">Metal-binding</keyword>
<dbReference type="Pfam" id="PF10588">
    <property type="entry name" value="NADH-G_4Fe-4S_3"/>
    <property type="match status" value="1"/>
</dbReference>